<gene>
    <name evidence="9" type="ORF">LIER_12629</name>
</gene>
<feature type="transmembrane region" description="Helical" evidence="7">
    <location>
        <begin position="687"/>
        <end position="704"/>
    </location>
</feature>
<dbReference type="PANTHER" id="PTHR14319">
    <property type="entry name" value="FIVE-SPAN TRANSMEMBRANE PROTEIN M83"/>
    <property type="match status" value="1"/>
</dbReference>
<feature type="transmembrane region" description="Helical" evidence="7">
    <location>
        <begin position="42"/>
        <end position="65"/>
    </location>
</feature>
<feature type="transmembrane region" description="Helical" evidence="7">
    <location>
        <begin position="734"/>
        <end position="751"/>
    </location>
</feature>
<feature type="transmembrane region" description="Helical" evidence="7">
    <location>
        <begin position="711"/>
        <end position="728"/>
    </location>
</feature>
<dbReference type="Pfam" id="PF12036">
    <property type="entry name" value="DUF3522"/>
    <property type="match status" value="1"/>
</dbReference>
<dbReference type="InterPro" id="IPR000742">
    <property type="entry name" value="EGF"/>
</dbReference>
<evidence type="ECO:0000256" key="3">
    <source>
        <dbReference type="ARBA" id="ARBA00022475"/>
    </source>
</evidence>
<dbReference type="InterPro" id="IPR021910">
    <property type="entry name" value="NGX6/PGAP6/MYMK"/>
</dbReference>
<evidence type="ECO:0000313" key="10">
    <source>
        <dbReference type="Proteomes" id="UP001454036"/>
    </source>
</evidence>
<evidence type="ECO:0000256" key="6">
    <source>
        <dbReference type="ARBA" id="ARBA00023136"/>
    </source>
</evidence>
<feature type="transmembrane region" description="Helical" evidence="7">
    <location>
        <begin position="794"/>
        <end position="813"/>
    </location>
</feature>
<evidence type="ECO:0000313" key="9">
    <source>
        <dbReference type="EMBL" id="GAA0154728.1"/>
    </source>
</evidence>
<reference evidence="9 10" key="1">
    <citation type="submission" date="2024-01" db="EMBL/GenBank/DDBJ databases">
        <title>The complete chloroplast genome sequence of Lithospermum erythrorhizon: insights into the phylogenetic relationship among Boraginaceae species and the maternal lineages of purple gromwells.</title>
        <authorList>
            <person name="Okada T."/>
            <person name="Watanabe K."/>
        </authorList>
    </citation>
    <scope>NUCLEOTIDE SEQUENCE [LARGE SCALE GENOMIC DNA]</scope>
</reference>
<comment type="caution">
    <text evidence="9">The sequence shown here is derived from an EMBL/GenBank/DDBJ whole genome shotgun (WGS) entry which is preliminary data.</text>
</comment>
<comment type="subcellular location">
    <subcellularLocation>
        <location evidence="1">Cell membrane</location>
        <topology evidence="1">Multi-pass membrane protein</topology>
    </subcellularLocation>
</comment>
<accession>A0AAV3PWY1</accession>
<protein>
    <submittedName>
        <fullName evidence="9">Cell adhesion molecule</fullName>
    </submittedName>
</protein>
<sequence>MTTLLTYKVNTNMIILRTIKFLSQTTKNMANIWIVGPSQMNILPLFSTYMYIYIAIFLSLCYSANAQLQDNNNSSKFNTFTVSSITYATTELKPYDWRYIKVDIPPWFASMSIALESDVDIDLKRVRMPLKSTLPMICIREGSPPLPDVYNTSLTELDLGDFVNGSFGGAQNLQVTGKCYLMQRNISLQLTNEQISPGVWYFGLFNGIGPMRTQSKMINRGSGYYFGGIVSVEGCTTSMMLGQFCNQTTEPLMCTRSYNLSGSGHNNRPRDQMAGNVISCRSSDAVTCHEDAGPKIYSLNLLEMAEKLTVTASDVQINQTDSLNHPSNMTIMCYARQGALPSKVVHDYSRNIYAAPLVIEAPRLGFWYILVDLVNLTDEVERVQGNKIKICYSLGFDVVQCPVDKAGSRCSWERYDVQTVLKRSPSPSAPFESFYLPISNKVSPHSANFPLEPLLSNGASGISDDISWTYFLIDIPSGAAGGNIHVHLSSDAKLNYEIYAKFGGLPTLNSWDYFYANRTSSSSGSMFFKLYDSSEKTLSFYILYVRGGIWSFGLRHSNPSSNTSTSPTTMSISLERCPEKCSSHGSCQSDVDASGLTLYSYCSCDRNHGGFDCSVELVSHRAHVWQSISLIASNAAAVLPAYWALRNKAFAEWVLFTSSGISSALYHACDVGTWCALTFHVLQFMDFWLSFMAVVSTFIYLTTINETSKRTIYTIIAILTALMAETGPTRSSNIVLVLVIGVSALLVGWLIEFSSHRRSFSFSSEFYLNWRIRWQSMKAWTVNLIKTIIKRFRWGFILAGFVALAMAAISWTRENSQTYWFWHSAWHVSIYTSSFLFLCSKANIVNCEDGRQSEVNYQLARQNSFTNGEQRVEDRQP</sequence>
<keyword evidence="6 7" id="KW-0472">Membrane</keyword>
<evidence type="ECO:0000256" key="4">
    <source>
        <dbReference type="ARBA" id="ARBA00022692"/>
    </source>
</evidence>
<feature type="domain" description="EGF-like" evidence="8">
    <location>
        <begin position="602"/>
        <end position="613"/>
    </location>
</feature>
<evidence type="ECO:0000256" key="5">
    <source>
        <dbReference type="ARBA" id="ARBA00022989"/>
    </source>
</evidence>
<dbReference type="EMBL" id="BAABME010002459">
    <property type="protein sequence ID" value="GAA0154728.1"/>
    <property type="molecule type" value="Genomic_DNA"/>
</dbReference>
<comment type="similarity">
    <text evidence="2">Belongs to the TMEM8 family.</text>
</comment>
<keyword evidence="3" id="KW-1003">Cell membrane</keyword>
<keyword evidence="4 7" id="KW-0812">Transmembrane</keyword>
<dbReference type="GO" id="GO:0005886">
    <property type="term" value="C:plasma membrane"/>
    <property type="evidence" value="ECO:0007669"/>
    <property type="project" value="UniProtKB-SubCell"/>
</dbReference>
<organism evidence="9 10">
    <name type="scientific">Lithospermum erythrorhizon</name>
    <name type="common">Purple gromwell</name>
    <name type="synonym">Lithospermum officinale var. erythrorhizon</name>
    <dbReference type="NCBI Taxonomy" id="34254"/>
    <lineage>
        <taxon>Eukaryota</taxon>
        <taxon>Viridiplantae</taxon>
        <taxon>Streptophyta</taxon>
        <taxon>Embryophyta</taxon>
        <taxon>Tracheophyta</taxon>
        <taxon>Spermatophyta</taxon>
        <taxon>Magnoliopsida</taxon>
        <taxon>eudicotyledons</taxon>
        <taxon>Gunneridae</taxon>
        <taxon>Pentapetalae</taxon>
        <taxon>asterids</taxon>
        <taxon>lamiids</taxon>
        <taxon>Boraginales</taxon>
        <taxon>Boraginaceae</taxon>
        <taxon>Boraginoideae</taxon>
        <taxon>Lithospermeae</taxon>
        <taxon>Lithospermum</taxon>
    </lineage>
</organism>
<dbReference type="PROSITE" id="PS00022">
    <property type="entry name" value="EGF_1"/>
    <property type="match status" value="1"/>
</dbReference>
<keyword evidence="10" id="KW-1185">Reference proteome</keyword>
<evidence type="ECO:0000259" key="8">
    <source>
        <dbReference type="PROSITE" id="PS00022"/>
    </source>
</evidence>
<evidence type="ECO:0000256" key="1">
    <source>
        <dbReference type="ARBA" id="ARBA00004651"/>
    </source>
</evidence>
<dbReference type="PANTHER" id="PTHR14319:SF3">
    <property type="entry name" value="TRANSMEMBRANE PROTEIN-LIKE PROTEIN"/>
    <property type="match status" value="1"/>
</dbReference>
<dbReference type="Proteomes" id="UP001454036">
    <property type="component" value="Unassembled WGS sequence"/>
</dbReference>
<feature type="transmembrane region" description="Helical" evidence="7">
    <location>
        <begin position="819"/>
        <end position="839"/>
    </location>
</feature>
<proteinExistence type="inferred from homology"/>
<name>A0AAV3PWY1_LITER</name>
<dbReference type="AlphaFoldDB" id="A0AAV3PWY1"/>
<evidence type="ECO:0000256" key="7">
    <source>
        <dbReference type="SAM" id="Phobius"/>
    </source>
</evidence>
<evidence type="ECO:0000256" key="2">
    <source>
        <dbReference type="ARBA" id="ARBA00005542"/>
    </source>
</evidence>
<keyword evidence="5 7" id="KW-1133">Transmembrane helix</keyword>